<organism evidence="1 2">
    <name type="scientific">Paraglomus brasilianum</name>
    <dbReference type="NCBI Taxonomy" id="144538"/>
    <lineage>
        <taxon>Eukaryota</taxon>
        <taxon>Fungi</taxon>
        <taxon>Fungi incertae sedis</taxon>
        <taxon>Mucoromycota</taxon>
        <taxon>Glomeromycotina</taxon>
        <taxon>Glomeromycetes</taxon>
        <taxon>Paraglomerales</taxon>
        <taxon>Paraglomeraceae</taxon>
        <taxon>Paraglomus</taxon>
    </lineage>
</organism>
<gene>
    <name evidence="1" type="ORF">PBRASI_LOCUS10744</name>
</gene>
<feature type="non-terminal residue" evidence="1">
    <location>
        <position position="41"/>
    </location>
</feature>
<evidence type="ECO:0000313" key="1">
    <source>
        <dbReference type="EMBL" id="CAG8660253.1"/>
    </source>
</evidence>
<reference evidence="1" key="1">
    <citation type="submission" date="2021-06" db="EMBL/GenBank/DDBJ databases">
        <authorList>
            <person name="Kallberg Y."/>
            <person name="Tangrot J."/>
            <person name="Rosling A."/>
        </authorList>
    </citation>
    <scope>NUCLEOTIDE SEQUENCE</scope>
    <source>
        <strain evidence="1">BR232B</strain>
    </source>
</reference>
<dbReference type="AlphaFoldDB" id="A0A9N9E4Y8"/>
<dbReference type="EMBL" id="CAJVPI010003601">
    <property type="protein sequence ID" value="CAG8660253.1"/>
    <property type="molecule type" value="Genomic_DNA"/>
</dbReference>
<keyword evidence="2" id="KW-1185">Reference proteome</keyword>
<feature type="non-terminal residue" evidence="1">
    <location>
        <position position="1"/>
    </location>
</feature>
<accession>A0A9N9E4Y8</accession>
<dbReference type="Proteomes" id="UP000789739">
    <property type="component" value="Unassembled WGS sequence"/>
</dbReference>
<comment type="caution">
    <text evidence="1">The sequence shown here is derived from an EMBL/GenBank/DDBJ whole genome shotgun (WGS) entry which is preliminary data.</text>
</comment>
<proteinExistence type="predicted"/>
<sequence>IDDDDDAICFMQSPSSQCIIVCTKSAEGYEEVITPTEREDG</sequence>
<protein>
    <submittedName>
        <fullName evidence="1">3348_t:CDS:1</fullName>
    </submittedName>
</protein>
<name>A0A9N9E4Y8_9GLOM</name>
<evidence type="ECO:0000313" key="2">
    <source>
        <dbReference type="Proteomes" id="UP000789739"/>
    </source>
</evidence>